<organism evidence="1 2">
    <name type="scientific">Salinimicrobium oceani</name>
    <dbReference type="NCBI Taxonomy" id="2722702"/>
    <lineage>
        <taxon>Bacteria</taxon>
        <taxon>Pseudomonadati</taxon>
        <taxon>Bacteroidota</taxon>
        <taxon>Flavobacteriia</taxon>
        <taxon>Flavobacteriales</taxon>
        <taxon>Flavobacteriaceae</taxon>
        <taxon>Salinimicrobium</taxon>
    </lineage>
</organism>
<keyword evidence="2" id="KW-1185">Reference proteome</keyword>
<feature type="non-terminal residue" evidence="1">
    <location>
        <position position="1"/>
    </location>
</feature>
<gene>
    <name evidence="1" type="ORF">HC175_16805</name>
</gene>
<dbReference type="Proteomes" id="UP000703674">
    <property type="component" value="Unassembled WGS sequence"/>
</dbReference>
<comment type="caution">
    <text evidence="1">The sequence shown here is derived from an EMBL/GenBank/DDBJ whole genome shotgun (WGS) entry which is preliminary data.</text>
</comment>
<protein>
    <submittedName>
        <fullName evidence="1">Uncharacterized protein</fullName>
    </submittedName>
</protein>
<proteinExistence type="predicted"/>
<name>A0ABX1D290_9FLAO</name>
<evidence type="ECO:0000313" key="1">
    <source>
        <dbReference type="EMBL" id="NJW54573.1"/>
    </source>
</evidence>
<reference evidence="1 2" key="1">
    <citation type="submission" date="2020-03" db="EMBL/GenBank/DDBJ databases">
        <title>Salinimicrobium sp. nov, isolated from SCS.</title>
        <authorList>
            <person name="Cao W.R."/>
        </authorList>
    </citation>
    <scope>NUCLEOTIDE SEQUENCE [LARGE SCALE GENOMIC DNA]</scope>
    <source>
        <strain evidence="2">J15B91</strain>
    </source>
</reference>
<accession>A0ABX1D290</accession>
<sequence length="46" mass="5154">IIEVDRIDAYVKEVSTSYKEMFHIDLDAIIVVPSEGTVVSNERGSQ</sequence>
<evidence type="ECO:0000313" key="2">
    <source>
        <dbReference type="Proteomes" id="UP000703674"/>
    </source>
</evidence>
<dbReference type="EMBL" id="JAAVJR010000296">
    <property type="protein sequence ID" value="NJW54573.1"/>
    <property type="molecule type" value="Genomic_DNA"/>
</dbReference>